<dbReference type="Proteomes" id="UP000059188">
    <property type="component" value="Unassembled WGS sequence"/>
</dbReference>
<proteinExistence type="predicted"/>
<organism evidence="1 2">
    <name type="scientific">Thanatephorus cucumeris (strain AG1-IB / isolate 7/3/14)</name>
    <name type="common">Lettuce bottom rot fungus</name>
    <name type="synonym">Rhizoctonia solani</name>
    <dbReference type="NCBI Taxonomy" id="1108050"/>
    <lineage>
        <taxon>Eukaryota</taxon>
        <taxon>Fungi</taxon>
        <taxon>Dikarya</taxon>
        <taxon>Basidiomycota</taxon>
        <taxon>Agaricomycotina</taxon>
        <taxon>Agaricomycetes</taxon>
        <taxon>Cantharellales</taxon>
        <taxon>Ceratobasidiaceae</taxon>
        <taxon>Rhizoctonia</taxon>
        <taxon>Rhizoctonia solani AG-1</taxon>
    </lineage>
</organism>
<evidence type="ECO:0000313" key="2">
    <source>
        <dbReference type="Proteomes" id="UP000059188"/>
    </source>
</evidence>
<accession>A0A0B7FP68</accession>
<gene>
    <name evidence="1" type="ORF">RSOLAG1IB_12174</name>
</gene>
<sequence length="71" mass="8015">MWCRLSRRESRGVGGSHGLVIAHSCDIYTTCSHSFTLDCFPFSVVLSPRFDSNVNSYISIPSLQVQSTWHH</sequence>
<reference evidence="1 2" key="1">
    <citation type="submission" date="2014-11" db="EMBL/GenBank/DDBJ databases">
        <authorList>
            <person name="Wibberg Daniel"/>
        </authorList>
    </citation>
    <scope>NUCLEOTIDE SEQUENCE [LARGE SCALE GENOMIC DNA]</scope>
    <source>
        <strain evidence="1">Rhizoctonia solani AG1-IB 7/3/14</strain>
    </source>
</reference>
<name>A0A0B7FP68_THACB</name>
<dbReference type="EMBL" id="LN679431">
    <property type="protein sequence ID" value="CEL58704.1"/>
    <property type="molecule type" value="Genomic_DNA"/>
</dbReference>
<evidence type="ECO:0000313" key="1">
    <source>
        <dbReference type="EMBL" id="CEL58704.1"/>
    </source>
</evidence>
<keyword evidence="2" id="KW-1185">Reference proteome</keyword>
<protein>
    <submittedName>
        <fullName evidence="1">Uncharacterized protein</fullName>
    </submittedName>
</protein>
<dbReference type="AlphaFoldDB" id="A0A0B7FP68"/>